<feature type="region of interest" description="Disordered" evidence="1">
    <location>
        <begin position="64"/>
        <end position="134"/>
    </location>
</feature>
<accession>A0A0C2WZP1</accession>
<keyword evidence="2" id="KW-1133">Transmembrane helix</keyword>
<feature type="compositionally biased region" description="Basic residues" evidence="1">
    <location>
        <begin position="124"/>
        <end position="134"/>
    </location>
</feature>
<evidence type="ECO:0000313" key="4">
    <source>
        <dbReference type="Proteomes" id="UP000054549"/>
    </source>
</evidence>
<organism evidence="3 4">
    <name type="scientific">Amanita muscaria (strain Koide BX008)</name>
    <dbReference type="NCBI Taxonomy" id="946122"/>
    <lineage>
        <taxon>Eukaryota</taxon>
        <taxon>Fungi</taxon>
        <taxon>Dikarya</taxon>
        <taxon>Basidiomycota</taxon>
        <taxon>Agaricomycotina</taxon>
        <taxon>Agaricomycetes</taxon>
        <taxon>Agaricomycetidae</taxon>
        <taxon>Agaricales</taxon>
        <taxon>Pluteineae</taxon>
        <taxon>Amanitaceae</taxon>
        <taxon>Amanita</taxon>
    </lineage>
</organism>
<dbReference type="OrthoDB" id="3260758at2759"/>
<evidence type="ECO:0000313" key="3">
    <source>
        <dbReference type="EMBL" id="KIL61883.1"/>
    </source>
</evidence>
<keyword evidence="2" id="KW-0472">Membrane</keyword>
<dbReference type="Proteomes" id="UP000054549">
    <property type="component" value="Unassembled WGS sequence"/>
</dbReference>
<keyword evidence="4" id="KW-1185">Reference proteome</keyword>
<proteinExistence type="predicted"/>
<feature type="transmembrane region" description="Helical" evidence="2">
    <location>
        <begin position="6"/>
        <end position="23"/>
    </location>
</feature>
<protein>
    <submittedName>
        <fullName evidence="3">Uncharacterized protein</fullName>
    </submittedName>
</protein>
<dbReference type="HOGENOM" id="CLU_140534_0_0_1"/>
<dbReference type="InParanoid" id="A0A0C2WZP1"/>
<dbReference type="AlphaFoldDB" id="A0A0C2WZP1"/>
<gene>
    <name evidence="3" type="ORF">M378DRAFT_13218</name>
</gene>
<feature type="compositionally biased region" description="Polar residues" evidence="1">
    <location>
        <begin position="104"/>
        <end position="114"/>
    </location>
</feature>
<dbReference type="EMBL" id="KN818278">
    <property type="protein sequence ID" value="KIL61883.1"/>
    <property type="molecule type" value="Genomic_DNA"/>
</dbReference>
<name>A0A0C2WZP1_AMAMK</name>
<reference evidence="3 4" key="1">
    <citation type="submission" date="2014-04" db="EMBL/GenBank/DDBJ databases">
        <title>Evolutionary Origins and Diversification of the Mycorrhizal Mutualists.</title>
        <authorList>
            <consortium name="DOE Joint Genome Institute"/>
            <consortium name="Mycorrhizal Genomics Consortium"/>
            <person name="Kohler A."/>
            <person name="Kuo A."/>
            <person name="Nagy L.G."/>
            <person name="Floudas D."/>
            <person name="Copeland A."/>
            <person name="Barry K.W."/>
            <person name="Cichocki N."/>
            <person name="Veneault-Fourrey C."/>
            <person name="LaButti K."/>
            <person name="Lindquist E.A."/>
            <person name="Lipzen A."/>
            <person name="Lundell T."/>
            <person name="Morin E."/>
            <person name="Murat C."/>
            <person name="Riley R."/>
            <person name="Ohm R."/>
            <person name="Sun H."/>
            <person name="Tunlid A."/>
            <person name="Henrissat B."/>
            <person name="Grigoriev I.V."/>
            <person name="Hibbett D.S."/>
            <person name="Martin F."/>
        </authorList>
    </citation>
    <scope>NUCLEOTIDE SEQUENCE [LARGE SCALE GENOMIC DNA]</scope>
    <source>
        <strain evidence="3 4">Koide BX008</strain>
    </source>
</reference>
<sequence length="134" mass="15072">MSDYPSLWWITIPSVLAITGYIVRKWYLARRLRVHGIGKGAPGFQTNVKRIRVTPEIAARIKRGEEVSPEEIAAAAEKADKMHQEGLTSSSHTDRPPLVERIETPSQDSQTESANEWLPESITKPKKRGKARRG</sequence>
<evidence type="ECO:0000256" key="1">
    <source>
        <dbReference type="SAM" id="MobiDB-lite"/>
    </source>
</evidence>
<keyword evidence="2" id="KW-0812">Transmembrane</keyword>
<evidence type="ECO:0000256" key="2">
    <source>
        <dbReference type="SAM" id="Phobius"/>
    </source>
</evidence>
<feature type="compositionally biased region" description="Basic and acidic residues" evidence="1">
    <location>
        <begin position="92"/>
        <end position="103"/>
    </location>
</feature>